<keyword evidence="2" id="KW-1185">Reference proteome</keyword>
<gene>
    <name evidence="1" type="ORF">HNP84_004451</name>
</gene>
<comment type="caution">
    <text evidence="1">The sequence shown here is derived from an EMBL/GenBank/DDBJ whole genome shotgun (WGS) entry which is preliminary data.</text>
</comment>
<organism evidence="1 2">
    <name type="scientific">Thermocatellispora tengchongensis</name>
    <dbReference type="NCBI Taxonomy" id="1073253"/>
    <lineage>
        <taxon>Bacteria</taxon>
        <taxon>Bacillati</taxon>
        <taxon>Actinomycetota</taxon>
        <taxon>Actinomycetes</taxon>
        <taxon>Streptosporangiales</taxon>
        <taxon>Streptosporangiaceae</taxon>
        <taxon>Thermocatellispora</taxon>
    </lineage>
</organism>
<reference evidence="1 2" key="1">
    <citation type="submission" date="2020-08" db="EMBL/GenBank/DDBJ databases">
        <title>Genomic Encyclopedia of Type Strains, Phase IV (KMG-IV): sequencing the most valuable type-strain genomes for metagenomic binning, comparative biology and taxonomic classification.</title>
        <authorList>
            <person name="Goeker M."/>
        </authorList>
    </citation>
    <scope>NUCLEOTIDE SEQUENCE [LARGE SCALE GENOMIC DNA]</scope>
    <source>
        <strain evidence="1 2">DSM 45615</strain>
    </source>
</reference>
<dbReference type="EMBL" id="JACHGN010000009">
    <property type="protein sequence ID" value="MBB5134717.1"/>
    <property type="molecule type" value="Genomic_DNA"/>
</dbReference>
<proteinExistence type="predicted"/>
<name>A0A840PC11_9ACTN</name>
<sequence>MIPLGAMTWLMDTVSASVSPFLEVERAAGVLARELAKSGVRADVHRAGRSALVSVWRGLVVQCVTVPDGAVHYVWWTGRTSHRTRRPVLATCPADRPNAAAARVLARYRELSTSATDIPAPPTAEPM</sequence>
<dbReference type="RefSeq" id="WP_185051626.1">
    <property type="nucleotide sequence ID" value="NZ_BAABIX010000004.1"/>
</dbReference>
<protein>
    <submittedName>
        <fullName evidence="1">Uncharacterized protein</fullName>
    </submittedName>
</protein>
<evidence type="ECO:0000313" key="2">
    <source>
        <dbReference type="Proteomes" id="UP000578449"/>
    </source>
</evidence>
<accession>A0A840PC11</accession>
<dbReference type="Proteomes" id="UP000578449">
    <property type="component" value="Unassembled WGS sequence"/>
</dbReference>
<evidence type="ECO:0000313" key="1">
    <source>
        <dbReference type="EMBL" id="MBB5134717.1"/>
    </source>
</evidence>
<dbReference type="AlphaFoldDB" id="A0A840PC11"/>